<comment type="caution">
    <text evidence="3">The sequence shown here is derived from an EMBL/GenBank/DDBJ whole genome shotgun (WGS) entry which is preliminary data.</text>
</comment>
<feature type="transmembrane region" description="Helical" evidence="1">
    <location>
        <begin position="36"/>
        <end position="56"/>
    </location>
</feature>
<feature type="transmembrane region" description="Helical" evidence="1">
    <location>
        <begin position="87"/>
        <end position="106"/>
    </location>
</feature>
<dbReference type="Pfam" id="PF02517">
    <property type="entry name" value="Rce1-like"/>
    <property type="match status" value="1"/>
</dbReference>
<keyword evidence="1" id="KW-1133">Transmembrane helix</keyword>
<dbReference type="AlphaFoldDB" id="A0A811T8K2"/>
<dbReference type="GO" id="GO:0004175">
    <property type="term" value="F:endopeptidase activity"/>
    <property type="evidence" value="ECO:0007669"/>
    <property type="project" value="UniProtKB-ARBA"/>
</dbReference>
<evidence type="ECO:0000313" key="3">
    <source>
        <dbReference type="EMBL" id="CAD6491923.1"/>
    </source>
</evidence>
<keyword evidence="1" id="KW-0472">Membrane</keyword>
<dbReference type="GO" id="GO:0080120">
    <property type="term" value="P:CAAX-box protein maturation"/>
    <property type="evidence" value="ECO:0007669"/>
    <property type="project" value="UniProtKB-ARBA"/>
</dbReference>
<feature type="transmembrane region" description="Helical" evidence="1">
    <location>
        <begin position="126"/>
        <end position="147"/>
    </location>
</feature>
<accession>A0A811T8K2</accession>
<feature type="transmembrane region" description="Helical" evidence="1">
    <location>
        <begin position="191"/>
        <end position="214"/>
    </location>
</feature>
<feature type="transmembrane region" description="Helical" evidence="1">
    <location>
        <begin position="12"/>
        <end position="30"/>
    </location>
</feature>
<keyword evidence="3" id="KW-0645">Protease</keyword>
<dbReference type="GO" id="GO:0006508">
    <property type="term" value="P:proteolysis"/>
    <property type="evidence" value="ECO:0007669"/>
    <property type="project" value="UniProtKB-KW"/>
</dbReference>
<evidence type="ECO:0000259" key="2">
    <source>
        <dbReference type="Pfam" id="PF02517"/>
    </source>
</evidence>
<evidence type="ECO:0000256" key="1">
    <source>
        <dbReference type="SAM" id="Phobius"/>
    </source>
</evidence>
<keyword evidence="3" id="KW-0378">Hydrolase</keyword>
<organism evidence="3 4">
    <name type="scientific">Candidatus Argoarchaeum ethanivorans</name>
    <dbReference type="NCBI Taxonomy" id="2608793"/>
    <lineage>
        <taxon>Archaea</taxon>
        <taxon>Methanobacteriati</taxon>
        <taxon>Methanobacteriota</taxon>
        <taxon>Stenosarchaea group</taxon>
        <taxon>Methanomicrobia</taxon>
        <taxon>Methanosarcinales</taxon>
        <taxon>Methanosarcinales incertae sedis</taxon>
        <taxon>GOM Arc I cluster</taxon>
        <taxon>Candidatus Argoarchaeum</taxon>
    </lineage>
</organism>
<sequence length="258" mass="28915">MVSLTDNFFHKCLVISLAYLVCITCAELLTTRSPKYGIAFHGLIIFALFIHSSLTGDRAFSEWLIVLIIAPLIRILSFSTPSTQFSYFAWFLIISLPIYIAIFTCIRIQNINLKDIGLVLPKLKFLPIEIATIFLAFPLGLMEYYILKPGIVVEFSFEAMIVPSLIMIVATGFLEELSFRGLLQYHATKTIGFYGIIFISALFGLLHIGNLSFSDVFFAGGVGFIYSMVVRKTGSIYGVTISHGMINIMLFLIAPHYF</sequence>
<feature type="transmembrane region" description="Helical" evidence="1">
    <location>
        <begin position="159"/>
        <end position="179"/>
    </location>
</feature>
<feature type="transmembrane region" description="Helical" evidence="1">
    <location>
        <begin position="234"/>
        <end position="254"/>
    </location>
</feature>
<gene>
    <name evidence="3" type="ORF">ANIMEMIM_00247</name>
</gene>
<name>A0A811T8K2_9EURY</name>
<evidence type="ECO:0000313" key="4">
    <source>
        <dbReference type="Proteomes" id="UP000637195"/>
    </source>
</evidence>
<protein>
    <submittedName>
        <fullName evidence="3">CAAX protease self-immunity</fullName>
    </submittedName>
</protein>
<proteinExistence type="predicted"/>
<feature type="domain" description="CAAX prenyl protease 2/Lysostaphin resistance protein A-like" evidence="2">
    <location>
        <begin position="161"/>
        <end position="249"/>
    </location>
</feature>
<reference evidence="3" key="1">
    <citation type="submission" date="2020-10" db="EMBL/GenBank/DDBJ databases">
        <authorList>
            <person name="Hahn C.J."/>
            <person name="Laso-Perez R."/>
            <person name="Vulcano F."/>
            <person name="Vaziourakis K.-M."/>
            <person name="Stokke R."/>
            <person name="Steen I.H."/>
            <person name="Teske A."/>
            <person name="Boetius A."/>
            <person name="Liebeke M."/>
            <person name="Amann R."/>
            <person name="Knittel K."/>
        </authorList>
    </citation>
    <scope>NUCLEOTIDE SEQUENCE</scope>
    <source>
        <strain evidence="3">Gfbio:e3339647-f889-4370-9287-4fb5cb688e4c:AG393N10_GoMArc1</strain>
    </source>
</reference>
<feature type="transmembrane region" description="Helical" evidence="1">
    <location>
        <begin position="63"/>
        <end position="81"/>
    </location>
</feature>
<dbReference type="InterPro" id="IPR003675">
    <property type="entry name" value="Rce1/LyrA-like_dom"/>
</dbReference>
<dbReference type="EMBL" id="CAJHIM010000017">
    <property type="protein sequence ID" value="CAD6491923.1"/>
    <property type="molecule type" value="Genomic_DNA"/>
</dbReference>
<dbReference type="Proteomes" id="UP000637195">
    <property type="component" value="Unassembled WGS sequence"/>
</dbReference>
<keyword evidence="1" id="KW-0812">Transmembrane</keyword>